<evidence type="ECO:0000313" key="1">
    <source>
        <dbReference type="EMBL" id="BAR58767.1"/>
    </source>
</evidence>
<reference evidence="1 2" key="1">
    <citation type="submission" date="2014-11" db="EMBL/GenBank/DDBJ databases">
        <title>Symbiosis island explosion on the genome of extra-slow-growing strains of soybean bradyrhizobia with massive insertion sequences.</title>
        <authorList>
            <person name="Iida T."/>
            <person name="Minamisawa K."/>
        </authorList>
    </citation>
    <scope>NUCLEOTIDE SEQUENCE [LARGE SCALE GENOMIC DNA]</scope>
    <source>
        <strain evidence="1 2">NK6</strain>
    </source>
</reference>
<name>A0A0E4BS27_9BRAD</name>
<dbReference type="EMBL" id="AP014685">
    <property type="protein sequence ID" value="BAR58767.1"/>
    <property type="molecule type" value="Genomic_DNA"/>
</dbReference>
<dbReference type="Proteomes" id="UP000063308">
    <property type="component" value="Chromosome"/>
</dbReference>
<dbReference type="AlphaFoldDB" id="A0A0E4BS27"/>
<evidence type="ECO:0000313" key="2">
    <source>
        <dbReference type="Proteomes" id="UP000063308"/>
    </source>
</evidence>
<evidence type="ECO:0008006" key="3">
    <source>
        <dbReference type="Google" id="ProtNLM"/>
    </source>
</evidence>
<protein>
    <recommendedName>
        <fullName evidence="3">Transposase</fullName>
    </recommendedName>
</protein>
<gene>
    <name evidence="1" type="ORF">NK6_5609</name>
</gene>
<sequence length="63" mass="7428">MPLRRKKLRPDLEKVYGFRRFEAGFPAIFRNFAVRIPHIRQGLSSEQFCVFAVAKPDRRHAQA</sequence>
<accession>A0A0E4BS27</accession>
<proteinExistence type="predicted"/>
<organism evidence="1 2">
    <name type="scientific">Bradyrhizobium diazoefficiens</name>
    <dbReference type="NCBI Taxonomy" id="1355477"/>
    <lineage>
        <taxon>Bacteria</taxon>
        <taxon>Pseudomonadati</taxon>
        <taxon>Pseudomonadota</taxon>
        <taxon>Alphaproteobacteria</taxon>
        <taxon>Hyphomicrobiales</taxon>
        <taxon>Nitrobacteraceae</taxon>
        <taxon>Bradyrhizobium</taxon>
    </lineage>
</organism>